<dbReference type="EMBL" id="JAHCVI010000001">
    <property type="protein sequence ID" value="KAG7293447.1"/>
    <property type="molecule type" value="Genomic_DNA"/>
</dbReference>
<evidence type="ECO:0000256" key="5">
    <source>
        <dbReference type="ARBA" id="ARBA00023136"/>
    </source>
</evidence>
<reference evidence="9" key="1">
    <citation type="submission" date="2023-02" db="EMBL/GenBank/DDBJ databases">
        <authorList>
            <person name="Palmer J.M."/>
        </authorList>
    </citation>
    <scope>NUCLEOTIDE SEQUENCE</scope>
    <source>
        <strain evidence="9">FW57</strain>
    </source>
</reference>
<keyword evidence="5 8" id="KW-0472">Membrane</keyword>
<evidence type="ECO:0000256" key="1">
    <source>
        <dbReference type="ARBA" id="ARBA00004167"/>
    </source>
</evidence>
<evidence type="ECO:0000256" key="6">
    <source>
        <dbReference type="ARBA" id="ARBA00023180"/>
    </source>
</evidence>
<dbReference type="AlphaFoldDB" id="A0AAD4I2R4"/>
<dbReference type="InterPro" id="IPR021765">
    <property type="entry name" value="UstYa-like"/>
</dbReference>
<keyword evidence="4" id="KW-0843">Virulence</keyword>
<keyword evidence="10" id="KW-1185">Reference proteome</keyword>
<name>A0AAD4I2R4_9PEZI</name>
<dbReference type="GO" id="GO:0043386">
    <property type="term" value="P:mycotoxin biosynthetic process"/>
    <property type="evidence" value="ECO:0007669"/>
    <property type="project" value="InterPro"/>
</dbReference>
<dbReference type="Proteomes" id="UP001197093">
    <property type="component" value="Unassembled WGS sequence"/>
</dbReference>
<comment type="similarity">
    <text evidence="7">Belongs to the ustYa family.</text>
</comment>
<accession>A0AAD4I2R4</accession>
<evidence type="ECO:0000256" key="2">
    <source>
        <dbReference type="ARBA" id="ARBA00022692"/>
    </source>
</evidence>
<comment type="caution">
    <text evidence="9">The sequence shown here is derived from an EMBL/GenBank/DDBJ whole genome shotgun (WGS) entry which is preliminary data.</text>
</comment>
<dbReference type="GO" id="GO:0016020">
    <property type="term" value="C:membrane"/>
    <property type="evidence" value="ECO:0007669"/>
    <property type="project" value="UniProtKB-SubCell"/>
</dbReference>
<evidence type="ECO:0000256" key="3">
    <source>
        <dbReference type="ARBA" id="ARBA00022989"/>
    </source>
</evidence>
<keyword evidence="2 8" id="KW-0812">Transmembrane</keyword>
<gene>
    <name evidence="9" type="ORF">NEMBOFW57_003498</name>
</gene>
<evidence type="ECO:0000313" key="9">
    <source>
        <dbReference type="EMBL" id="KAG7293447.1"/>
    </source>
</evidence>
<keyword evidence="6" id="KW-0325">Glycoprotein</keyword>
<comment type="subcellular location">
    <subcellularLocation>
        <location evidence="1">Membrane</location>
        <topology evidence="1">Single-pass membrane protein</topology>
    </subcellularLocation>
</comment>
<organism evidence="9 10">
    <name type="scientific">Staphylotrichum longicolle</name>
    <dbReference type="NCBI Taxonomy" id="669026"/>
    <lineage>
        <taxon>Eukaryota</taxon>
        <taxon>Fungi</taxon>
        <taxon>Dikarya</taxon>
        <taxon>Ascomycota</taxon>
        <taxon>Pezizomycotina</taxon>
        <taxon>Sordariomycetes</taxon>
        <taxon>Sordariomycetidae</taxon>
        <taxon>Sordariales</taxon>
        <taxon>Chaetomiaceae</taxon>
        <taxon>Staphylotrichum</taxon>
    </lineage>
</organism>
<evidence type="ECO:0000313" key="10">
    <source>
        <dbReference type="Proteomes" id="UP001197093"/>
    </source>
</evidence>
<sequence>MGEDYQPIPLLDEERQSEKTAWKRRLSLEAFYETQSARRIAQHWVWIAHAVLLSISTTLFTLAFCMRHARPSDLEVTTQFSSYSPAAPVVKYDTVRYNLTPIMTASPYVGKGPEVDEAWEQISRGKILHPLCF</sequence>
<feature type="transmembrane region" description="Helical" evidence="8">
    <location>
        <begin position="44"/>
        <end position="65"/>
    </location>
</feature>
<dbReference type="Pfam" id="PF11807">
    <property type="entry name" value="UstYa"/>
    <property type="match status" value="1"/>
</dbReference>
<protein>
    <submittedName>
        <fullName evidence="9">Uncharacterized protein</fullName>
    </submittedName>
</protein>
<evidence type="ECO:0000256" key="8">
    <source>
        <dbReference type="SAM" id="Phobius"/>
    </source>
</evidence>
<evidence type="ECO:0000256" key="4">
    <source>
        <dbReference type="ARBA" id="ARBA00023026"/>
    </source>
</evidence>
<evidence type="ECO:0000256" key="7">
    <source>
        <dbReference type="ARBA" id="ARBA00035112"/>
    </source>
</evidence>
<keyword evidence="3 8" id="KW-1133">Transmembrane helix</keyword>
<proteinExistence type="inferred from homology"/>